<dbReference type="Proteomes" id="UP000782554">
    <property type="component" value="Unassembled WGS sequence"/>
</dbReference>
<dbReference type="RefSeq" id="WP_221601782.1">
    <property type="nucleotide sequence ID" value="NZ_JAIGNU010000001.1"/>
</dbReference>
<comment type="caution">
    <text evidence="1">The sequence shown here is derived from an EMBL/GenBank/DDBJ whole genome shotgun (WGS) entry which is preliminary data.</text>
</comment>
<sequence>MDSTVLAEIIAQVAADEAFERRLASCADPAELAGVLTLTDGCTADWSRVLAEAAAVRDRPPLLHLDRAPPGQWLPVQIYGEGGTPRVEWLHFAFAPLDEPFFEQTMARVAAHPINLVLRCSTSLDALRAFAGHSQPDGLVFHLSRCGSTLVGQMLGALDRVTVVSEPPVLDQAIKLFLDGVIPARMVQGMAGALLRQRFAETTTRIVKLDSWHTLALPRIAELFPSAASLFLFRDPIEVLVSQTRRPGLHARRGGVALESFGLDGAEAIADRDYLAWVIASIARAGLEAEPTERLALCDYAELPQALETRILPHFGIEPDAAGRTALAAAARRNAKQPRAIFVPDAAAKQAAADAELRSRALAQGLPALYVELKRRAAA</sequence>
<dbReference type="EMBL" id="JAIGNU010000001">
    <property type="protein sequence ID" value="MBX7501023.1"/>
    <property type="molecule type" value="Genomic_DNA"/>
</dbReference>
<dbReference type="SUPFAM" id="SSF52540">
    <property type="entry name" value="P-loop containing nucleoside triphosphate hydrolases"/>
    <property type="match status" value="1"/>
</dbReference>
<name>A0ABS7JTN9_9SPHN</name>
<keyword evidence="2" id="KW-1185">Reference proteome</keyword>
<proteinExistence type="predicted"/>
<dbReference type="InterPro" id="IPR027417">
    <property type="entry name" value="P-loop_NTPase"/>
</dbReference>
<gene>
    <name evidence="1" type="ORF">K3181_06180</name>
</gene>
<accession>A0ABS7JTN9</accession>
<evidence type="ECO:0000313" key="1">
    <source>
        <dbReference type="EMBL" id="MBX7501023.1"/>
    </source>
</evidence>
<evidence type="ECO:0000313" key="2">
    <source>
        <dbReference type="Proteomes" id="UP000782554"/>
    </source>
</evidence>
<reference evidence="1 2" key="1">
    <citation type="submission" date="2021-08" db="EMBL/GenBank/DDBJ databases">
        <title>Comparative Genomics Analysis of the Genus Qipengyuania Reveals Extensive Genetic Diversity and Metabolic Versatility, Including the Description of Fifteen Novel Species.</title>
        <authorList>
            <person name="Liu Y."/>
        </authorList>
    </citation>
    <scope>NUCLEOTIDE SEQUENCE [LARGE SCALE GENOMIC DNA]</scope>
    <source>
        <strain evidence="1 2">YG27</strain>
    </source>
</reference>
<organism evidence="1 2">
    <name type="scientific">Qipengyuania mesophila</name>
    <dbReference type="NCBI Taxonomy" id="2867246"/>
    <lineage>
        <taxon>Bacteria</taxon>
        <taxon>Pseudomonadati</taxon>
        <taxon>Pseudomonadota</taxon>
        <taxon>Alphaproteobacteria</taxon>
        <taxon>Sphingomonadales</taxon>
        <taxon>Erythrobacteraceae</taxon>
        <taxon>Qipengyuania</taxon>
    </lineage>
</organism>
<dbReference type="Gene3D" id="3.40.50.300">
    <property type="entry name" value="P-loop containing nucleotide triphosphate hydrolases"/>
    <property type="match status" value="1"/>
</dbReference>
<protein>
    <submittedName>
        <fullName evidence="1">Sulfotransferase</fullName>
    </submittedName>
</protein>